<gene>
    <name evidence="3" type="ORF">Pan44_36280</name>
</gene>
<dbReference type="OrthoDB" id="9801813at2"/>
<keyword evidence="3" id="KW-0547">Nucleotide-binding</keyword>
<dbReference type="KEGG" id="ccos:Pan44_36280"/>
<dbReference type="InParanoid" id="A0A517SHI1"/>
<dbReference type="Pfam" id="PF20469">
    <property type="entry name" value="OLD-like_TOPRIM"/>
    <property type="match status" value="1"/>
</dbReference>
<protein>
    <submittedName>
        <fullName evidence="3">Glutamine ABC transporter ATP-binding protein</fullName>
    </submittedName>
</protein>
<evidence type="ECO:0000259" key="2">
    <source>
        <dbReference type="Pfam" id="PF20469"/>
    </source>
</evidence>
<dbReference type="InterPro" id="IPR034139">
    <property type="entry name" value="TOPRIM_OLD"/>
</dbReference>
<dbReference type="Gene3D" id="3.40.50.300">
    <property type="entry name" value="P-loop containing nucleotide triphosphate hydrolases"/>
    <property type="match status" value="1"/>
</dbReference>
<feature type="domain" description="Endonuclease GajA/Old nuclease/RecF-like AAA" evidence="1">
    <location>
        <begin position="24"/>
        <end position="75"/>
    </location>
</feature>
<dbReference type="SUPFAM" id="SSF52540">
    <property type="entry name" value="P-loop containing nucleoside triphosphate hydrolases"/>
    <property type="match status" value="1"/>
</dbReference>
<keyword evidence="4" id="KW-1185">Reference proteome</keyword>
<proteinExistence type="predicted"/>
<dbReference type="InterPro" id="IPR041685">
    <property type="entry name" value="AAA_GajA/Old/RecF-like"/>
</dbReference>
<reference evidence="3 4" key="1">
    <citation type="submission" date="2019-02" db="EMBL/GenBank/DDBJ databases">
        <title>Deep-cultivation of Planctomycetes and their phenomic and genomic characterization uncovers novel biology.</title>
        <authorList>
            <person name="Wiegand S."/>
            <person name="Jogler M."/>
            <person name="Boedeker C."/>
            <person name="Pinto D."/>
            <person name="Vollmers J."/>
            <person name="Rivas-Marin E."/>
            <person name="Kohn T."/>
            <person name="Peeters S.H."/>
            <person name="Heuer A."/>
            <person name="Rast P."/>
            <person name="Oberbeckmann S."/>
            <person name="Bunk B."/>
            <person name="Jeske O."/>
            <person name="Meyerdierks A."/>
            <person name="Storesund J.E."/>
            <person name="Kallscheuer N."/>
            <person name="Luecker S."/>
            <person name="Lage O.M."/>
            <person name="Pohl T."/>
            <person name="Merkel B.J."/>
            <person name="Hornburger P."/>
            <person name="Mueller R.-W."/>
            <person name="Bruemmer F."/>
            <person name="Labrenz M."/>
            <person name="Spormann A.M."/>
            <person name="Op den Camp H."/>
            <person name="Overmann J."/>
            <person name="Amann R."/>
            <person name="Jetten M.S.M."/>
            <person name="Mascher T."/>
            <person name="Medema M.H."/>
            <person name="Devos D.P."/>
            <person name="Kaster A.-K."/>
            <person name="Ovreas L."/>
            <person name="Rohde M."/>
            <person name="Galperin M.Y."/>
            <person name="Jogler C."/>
        </authorList>
    </citation>
    <scope>NUCLEOTIDE SEQUENCE [LARGE SCALE GENOMIC DNA]</scope>
    <source>
        <strain evidence="3 4">Pan44</strain>
    </source>
</reference>
<evidence type="ECO:0000259" key="1">
    <source>
        <dbReference type="Pfam" id="PF13175"/>
    </source>
</evidence>
<dbReference type="GO" id="GO:0005524">
    <property type="term" value="F:ATP binding"/>
    <property type="evidence" value="ECO:0007669"/>
    <property type="project" value="UniProtKB-KW"/>
</dbReference>
<dbReference type="Proteomes" id="UP000315700">
    <property type="component" value="Chromosome"/>
</dbReference>
<evidence type="ECO:0000313" key="3">
    <source>
        <dbReference type="EMBL" id="QDT55583.1"/>
    </source>
</evidence>
<dbReference type="InterPro" id="IPR027417">
    <property type="entry name" value="P-loop_NTPase"/>
</dbReference>
<dbReference type="RefSeq" id="WP_145031500.1">
    <property type="nucleotide sequence ID" value="NZ_CP036271.1"/>
</dbReference>
<dbReference type="PANTHER" id="PTHR43581">
    <property type="entry name" value="ATP/GTP PHOSPHATASE"/>
    <property type="match status" value="1"/>
</dbReference>
<dbReference type="CDD" id="cd01026">
    <property type="entry name" value="TOPRIM_OLD"/>
    <property type="match status" value="1"/>
</dbReference>
<accession>A0A517SHI1</accession>
<name>A0A517SHI1_9PLAN</name>
<dbReference type="InterPro" id="IPR051396">
    <property type="entry name" value="Bact_Antivir_Def_Nuclease"/>
</dbReference>
<dbReference type="PANTHER" id="PTHR43581:SF2">
    <property type="entry name" value="EXCINUCLEASE ATPASE SUBUNIT"/>
    <property type="match status" value="1"/>
</dbReference>
<keyword evidence="3" id="KW-0067">ATP-binding</keyword>
<sequence>MAKKKAAATEQQEAPTELDNVGTKLRKLVIKNFGCIGSTPVEIDLDDVVVLVGRNNTGKSTILRAYQVIMTSSAPKLELDDFPESKVDAAALPEIELHTRIIDNPPASKWIAKIDGEDIVRERWTWTKDKVVGKRQGFDVASDQWSDQVPWGAANVANSRRPRPHRIDAFGSPEEQTEAVVKLLLAALLSAIGNLPHTEAGEDGELKETEYGKLLKDIASLQRAVVEQVQDQIDHAQQQLTEVIQNVFRGYRIEFDAKPEEDITSCLNFFKPGALLRMGPKDGHMSSAERQGSGARRTLMWAALKYAADKKADEDAKPNLLLMDEPELCLHPNAVREACNVLYDLPKTGKWQVMVTTHSPAFIDLSRDNTTVVRVERDADGVVIRGTTVFRPEKAKLSDDEKEELKMLNLCDPSLCEFFFGGRTVIVEGDTEYTAFRFLLDKFPDDPRLKDVHVVRARGKYTICLVAKILNQFNSRYAVLHDCDAPKVLRKKKGSNEKEEIVNPAWTNNSRIRDAVSDSVLAKRARLVALIPHFEGAFFGEELSGEKPVNAWTRLKNDNDIAEQVKGLLCSLLDFNEQVPTTCSEWSDEQALLARYEQFASST</sequence>
<feature type="domain" description="Endonuclease GajA/Old nuclease/RecF-like AAA" evidence="1">
    <location>
        <begin position="222"/>
        <end position="363"/>
    </location>
</feature>
<evidence type="ECO:0000313" key="4">
    <source>
        <dbReference type="Proteomes" id="UP000315700"/>
    </source>
</evidence>
<feature type="domain" description="OLD protein-like TOPRIM" evidence="2">
    <location>
        <begin position="419"/>
        <end position="484"/>
    </location>
</feature>
<organism evidence="3 4">
    <name type="scientific">Caulifigura coniformis</name>
    <dbReference type="NCBI Taxonomy" id="2527983"/>
    <lineage>
        <taxon>Bacteria</taxon>
        <taxon>Pseudomonadati</taxon>
        <taxon>Planctomycetota</taxon>
        <taxon>Planctomycetia</taxon>
        <taxon>Planctomycetales</taxon>
        <taxon>Planctomycetaceae</taxon>
        <taxon>Caulifigura</taxon>
    </lineage>
</organism>
<dbReference type="EMBL" id="CP036271">
    <property type="protein sequence ID" value="QDT55583.1"/>
    <property type="molecule type" value="Genomic_DNA"/>
</dbReference>
<dbReference type="Pfam" id="PF13175">
    <property type="entry name" value="AAA_15"/>
    <property type="match status" value="2"/>
</dbReference>
<dbReference type="AlphaFoldDB" id="A0A517SHI1"/>